<dbReference type="AlphaFoldDB" id="A0ABD1ELK7"/>
<evidence type="ECO:0000256" key="1">
    <source>
        <dbReference type="SAM" id="MobiDB-lite"/>
    </source>
</evidence>
<evidence type="ECO:0000313" key="3">
    <source>
        <dbReference type="Proteomes" id="UP001566132"/>
    </source>
</evidence>
<name>A0ABD1ELK7_HYPHA</name>
<dbReference type="Proteomes" id="UP001566132">
    <property type="component" value="Unassembled WGS sequence"/>
</dbReference>
<reference evidence="2 3" key="1">
    <citation type="submission" date="2024-05" db="EMBL/GenBank/DDBJ databases">
        <title>Genetic variation in Jamaican populations of the coffee berry borer (Hypothenemus hampei).</title>
        <authorList>
            <person name="Errbii M."/>
            <person name="Myrie A."/>
        </authorList>
    </citation>
    <scope>NUCLEOTIDE SEQUENCE [LARGE SCALE GENOMIC DNA]</scope>
    <source>
        <strain evidence="2">JA-Hopewell-2020-01-JO</strain>
        <tissue evidence="2">Whole body</tissue>
    </source>
</reference>
<proteinExistence type="predicted"/>
<feature type="region of interest" description="Disordered" evidence="1">
    <location>
        <begin position="1"/>
        <end position="23"/>
    </location>
</feature>
<protein>
    <submittedName>
        <fullName evidence="2">Uncharacterized protein</fullName>
    </submittedName>
</protein>
<gene>
    <name evidence="2" type="ORF">ABEB36_008323</name>
</gene>
<feature type="compositionally biased region" description="Polar residues" evidence="1">
    <location>
        <begin position="14"/>
        <end position="23"/>
    </location>
</feature>
<accession>A0ABD1ELK7</accession>
<organism evidence="2 3">
    <name type="scientific">Hypothenemus hampei</name>
    <name type="common">Coffee berry borer</name>
    <dbReference type="NCBI Taxonomy" id="57062"/>
    <lineage>
        <taxon>Eukaryota</taxon>
        <taxon>Metazoa</taxon>
        <taxon>Ecdysozoa</taxon>
        <taxon>Arthropoda</taxon>
        <taxon>Hexapoda</taxon>
        <taxon>Insecta</taxon>
        <taxon>Pterygota</taxon>
        <taxon>Neoptera</taxon>
        <taxon>Endopterygota</taxon>
        <taxon>Coleoptera</taxon>
        <taxon>Polyphaga</taxon>
        <taxon>Cucujiformia</taxon>
        <taxon>Curculionidae</taxon>
        <taxon>Scolytinae</taxon>
        <taxon>Hypothenemus</taxon>
    </lineage>
</organism>
<keyword evidence="3" id="KW-1185">Reference proteome</keyword>
<dbReference type="EMBL" id="JBDJPC010000006">
    <property type="protein sequence ID" value="KAL1497341.1"/>
    <property type="molecule type" value="Genomic_DNA"/>
</dbReference>
<evidence type="ECO:0000313" key="2">
    <source>
        <dbReference type="EMBL" id="KAL1497341.1"/>
    </source>
</evidence>
<comment type="caution">
    <text evidence="2">The sequence shown here is derived from an EMBL/GenBank/DDBJ whole genome shotgun (WGS) entry which is preliminary data.</text>
</comment>
<sequence>MSVLNNAAPDYKGSNPSNTDGQTLSSTVTKIVAKPTFTKKDQAIIFHAVNDLKLLDYVKAVGDMVNPKNITFASRISNNRICIVYLSSKEAVDQLYNLCPFISIDNVEINFCRLIAPSKRIIIYNISPSIPQKVAELAIKDLGFNLTFPISFMKASIPGDDYSYILSFRRQVYIAPPTDNFHLQTSVQNGMLHLQRNGSHCR</sequence>